<protein>
    <recommendedName>
        <fullName evidence="4">Cytochrome c oxidase assembly factor 3</fullName>
    </recommendedName>
</protein>
<evidence type="ECO:0000313" key="3">
    <source>
        <dbReference type="Proteomes" id="UP000761534"/>
    </source>
</evidence>
<gene>
    <name evidence="2" type="ORF">TRICI_003035</name>
</gene>
<feature type="region of interest" description="Disordered" evidence="1">
    <location>
        <begin position="1"/>
        <end position="23"/>
    </location>
</feature>
<evidence type="ECO:0000256" key="1">
    <source>
        <dbReference type="SAM" id="MobiDB-lite"/>
    </source>
</evidence>
<sequence>MSEPRIPDYKNTPNFLKRSPYQNPQSFTMTPAALRARQPFFWKNMIAAGALMGLCGGICKLTEPYLGSSYIANCLLDWYTYTAIRGDNDFDDIPVPPISDKELERLKRERDQQQKQQQK</sequence>
<dbReference type="Proteomes" id="UP000761534">
    <property type="component" value="Unassembled WGS sequence"/>
</dbReference>
<comment type="caution">
    <text evidence="2">The sequence shown here is derived from an EMBL/GenBank/DDBJ whole genome shotgun (WGS) entry which is preliminary data.</text>
</comment>
<dbReference type="VEuPathDB" id="FungiDB:TRICI_003035"/>
<evidence type="ECO:0000313" key="2">
    <source>
        <dbReference type="EMBL" id="KAA8914138.1"/>
    </source>
</evidence>
<evidence type="ECO:0008006" key="4">
    <source>
        <dbReference type="Google" id="ProtNLM"/>
    </source>
</evidence>
<name>A0A642V5C9_9ASCO</name>
<feature type="compositionally biased region" description="Basic and acidic residues" evidence="1">
    <location>
        <begin position="99"/>
        <end position="113"/>
    </location>
</feature>
<proteinExistence type="predicted"/>
<reference evidence="2" key="1">
    <citation type="journal article" date="2019" name="G3 (Bethesda)">
        <title>Genome Assemblies of Two Rare Opportunistic Yeast Pathogens: Diutina rugosa (syn. Candida rugosa) and Trichomonascus ciferrii (syn. Candida ciferrii).</title>
        <authorList>
            <person name="Mixao V."/>
            <person name="Saus E."/>
            <person name="Hansen A.P."/>
            <person name="Lass-Florl C."/>
            <person name="Gabaldon T."/>
        </authorList>
    </citation>
    <scope>NUCLEOTIDE SEQUENCE</scope>
    <source>
        <strain evidence="2">CBS 4856</strain>
    </source>
</reference>
<dbReference type="EMBL" id="SWFS01000209">
    <property type="protein sequence ID" value="KAA8914138.1"/>
    <property type="molecule type" value="Genomic_DNA"/>
</dbReference>
<feature type="region of interest" description="Disordered" evidence="1">
    <location>
        <begin position="87"/>
        <end position="119"/>
    </location>
</feature>
<dbReference type="AlphaFoldDB" id="A0A642V5C9"/>
<keyword evidence="3" id="KW-1185">Reference proteome</keyword>
<organism evidence="2 3">
    <name type="scientific">Trichomonascus ciferrii</name>
    <dbReference type="NCBI Taxonomy" id="44093"/>
    <lineage>
        <taxon>Eukaryota</taxon>
        <taxon>Fungi</taxon>
        <taxon>Dikarya</taxon>
        <taxon>Ascomycota</taxon>
        <taxon>Saccharomycotina</taxon>
        <taxon>Dipodascomycetes</taxon>
        <taxon>Dipodascales</taxon>
        <taxon>Trichomonascaceae</taxon>
        <taxon>Trichomonascus</taxon>
        <taxon>Trichomonascus ciferrii complex</taxon>
    </lineage>
</organism>
<dbReference type="OrthoDB" id="10018333at2759"/>
<accession>A0A642V5C9</accession>